<evidence type="ECO:0000313" key="2">
    <source>
        <dbReference type="Proteomes" id="UP000182409"/>
    </source>
</evidence>
<dbReference type="RefSeq" id="WP_074652644.1">
    <property type="nucleotide sequence ID" value="NZ_FNSD01000001.1"/>
</dbReference>
<dbReference type="AlphaFoldDB" id="A0A1H4K6I9"/>
<protein>
    <submittedName>
        <fullName evidence="1">Uncharacterized protein</fullName>
    </submittedName>
</protein>
<sequence>MKLVEIGSYAINPLSVEYVTTVIATERVPNQNSQHALIVFNGGDKLNIEGKSQYECVQLINAALGN</sequence>
<dbReference type="EMBL" id="FNSD01000001">
    <property type="protein sequence ID" value="SEB54141.1"/>
    <property type="molecule type" value="Genomic_DNA"/>
</dbReference>
<dbReference type="Proteomes" id="UP000182409">
    <property type="component" value="Unassembled WGS sequence"/>
</dbReference>
<gene>
    <name evidence="1" type="ORF">SAMN05443244_1034</name>
</gene>
<proteinExistence type="predicted"/>
<accession>A0A1H4K6I9</accession>
<organism evidence="1 2">
    <name type="scientific">Terriglobus roseus</name>
    <dbReference type="NCBI Taxonomy" id="392734"/>
    <lineage>
        <taxon>Bacteria</taxon>
        <taxon>Pseudomonadati</taxon>
        <taxon>Acidobacteriota</taxon>
        <taxon>Terriglobia</taxon>
        <taxon>Terriglobales</taxon>
        <taxon>Acidobacteriaceae</taxon>
        <taxon>Terriglobus</taxon>
    </lineage>
</organism>
<name>A0A1H4K6I9_9BACT</name>
<evidence type="ECO:0000313" key="1">
    <source>
        <dbReference type="EMBL" id="SEB54141.1"/>
    </source>
</evidence>
<reference evidence="1 2" key="1">
    <citation type="submission" date="2016-10" db="EMBL/GenBank/DDBJ databases">
        <authorList>
            <person name="de Groot N.N."/>
        </authorList>
    </citation>
    <scope>NUCLEOTIDE SEQUENCE [LARGE SCALE GENOMIC DNA]</scope>
    <source>
        <strain evidence="1 2">AB35.6</strain>
    </source>
</reference>
<dbReference type="OrthoDB" id="126860at2"/>